<dbReference type="EMBL" id="RJSG01000001">
    <property type="protein sequence ID" value="RNL80886.1"/>
    <property type="molecule type" value="Genomic_DNA"/>
</dbReference>
<evidence type="ECO:0000313" key="2">
    <source>
        <dbReference type="EMBL" id="RNL80886.1"/>
    </source>
</evidence>
<dbReference type="SUPFAM" id="SSF103247">
    <property type="entry name" value="TT1751-like"/>
    <property type="match status" value="1"/>
</dbReference>
<dbReference type="RefSeq" id="WP_123232093.1">
    <property type="nucleotide sequence ID" value="NZ_RJSG01000001.1"/>
</dbReference>
<name>A0A3N0DZF7_9ACTN</name>
<accession>A0A3N0DZF7</accession>
<feature type="domain" description="DUF302" evidence="1">
    <location>
        <begin position="37"/>
        <end position="100"/>
    </location>
</feature>
<organism evidence="2 3">
    <name type="scientific">Nocardioides marmorisolisilvae</name>
    <dbReference type="NCBI Taxonomy" id="1542737"/>
    <lineage>
        <taxon>Bacteria</taxon>
        <taxon>Bacillati</taxon>
        <taxon>Actinomycetota</taxon>
        <taxon>Actinomycetes</taxon>
        <taxon>Propionibacteriales</taxon>
        <taxon>Nocardioidaceae</taxon>
        <taxon>Nocardioides</taxon>
    </lineage>
</organism>
<sequence>MGQAYSITRSVQGAYDSVLEAVREALVDEGIAIVTEFDIRESFLKNLDVEVPPQIILGACQSGLAYQALQVDPSIAVLIPVNVVVRYVDEETTIVEAFDPATIAGLTGGDAVRRLATDARARIVAALNSLEN</sequence>
<dbReference type="InterPro" id="IPR005180">
    <property type="entry name" value="DUF302"/>
</dbReference>
<dbReference type="CDD" id="cd14797">
    <property type="entry name" value="DUF302"/>
    <property type="match status" value="1"/>
</dbReference>
<dbReference type="Proteomes" id="UP000277094">
    <property type="component" value="Unassembled WGS sequence"/>
</dbReference>
<protein>
    <submittedName>
        <fullName evidence="2">DUF302 domain-containing protein</fullName>
    </submittedName>
</protein>
<proteinExistence type="predicted"/>
<dbReference type="PIRSF" id="PIRSF021774">
    <property type="entry name" value="UCP021774"/>
    <property type="match status" value="1"/>
</dbReference>
<gene>
    <name evidence="2" type="ORF">EFL95_00405</name>
</gene>
<dbReference type="Gene3D" id="3.30.310.70">
    <property type="entry name" value="TT1751-like domain"/>
    <property type="match status" value="1"/>
</dbReference>
<evidence type="ECO:0000313" key="3">
    <source>
        <dbReference type="Proteomes" id="UP000277094"/>
    </source>
</evidence>
<dbReference type="OrthoDB" id="9791067at2"/>
<dbReference type="InterPro" id="IPR035923">
    <property type="entry name" value="TT1751-like_sf"/>
</dbReference>
<dbReference type="Pfam" id="PF03625">
    <property type="entry name" value="DUF302"/>
    <property type="match status" value="1"/>
</dbReference>
<dbReference type="PANTHER" id="PTHR38342:SF1">
    <property type="entry name" value="SLR5037 PROTEIN"/>
    <property type="match status" value="1"/>
</dbReference>
<dbReference type="InterPro" id="IPR016796">
    <property type="entry name" value="UCP021774"/>
</dbReference>
<dbReference type="PANTHER" id="PTHR38342">
    <property type="entry name" value="SLR5037 PROTEIN"/>
    <property type="match status" value="1"/>
</dbReference>
<comment type="caution">
    <text evidence="2">The sequence shown here is derived from an EMBL/GenBank/DDBJ whole genome shotgun (WGS) entry which is preliminary data.</text>
</comment>
<keyword evidence="3" id="KW-1185">Reference proteome</keyword>
<dbReference type="AlphaFoldDB" id="A0A3N0DZF7"/>
<evidence type="ECO:0000259" key="1">
    <source>
        <dbReference type="Pfam" id="PF03625"/>
    </source>
</evidence>
<reference evidence="2 3" key="1">
    <citation type="submission" date="2018-11" db="EMBL/GenBank/DDBJ databases">
        <authorList>
            <person name="Li F."/>
        </authorList>
    </citation>
    <scope>NUCLEOTIDE SEQUENCE [LARGE SCALE GENOMIC DNA]</scope>
    <source>
        <strain evidence="2 3">KIS18-7</strain>
    </source>
</reference>